<accession>A0A813Y2U3</accession>
<evidence type="ECO:0000313" key="2">
    <source>
        <dbReference type="Proteomes" id="UP000663864"/>
    </source>
</evidence>
<protein>
    <submittedName>
        <fullName evidence="1">Uncharacterized protein</fullName>
    </submittedName>
</protein>
<dbReference type="Proteomes" id="UP000663864">
    <property type="component" value="Unassembled WGS sequence"/>
</dbReference>
<sequence>MSTKKNHDQDIFYNVIDIGLRMYGNGYPYPSHTVNYITEYCRQQLRHYFIEHNQLIITNQNNNNNNNNNILSYLSTLIYTSRHKKSRLKRLEQFVQAKDRSTLQQEKLVENIGKDNKTTIAVKFKRICRQTQIYINDNHNKSTPPILDRQRSRQYTRLDVYYKSDALTPDAYLSFVEQQHNSFNNLRSLSSIDIQHWLKLNNLTSSKKFSPNQDLRLAEICLFLIKEILLNLMDKVYYSSIRCDIHDILRRQHVHNTRRLPFSGRKRKIY</sequence>
<dbReference type="EMBL" id="CAJNOT010000177">
    <property type="protein sequence ID" value="CAF0879980.1"/>
    <property type="molecule type" value="Genomic_DNA"/>
</dbReference>
<gene>
    <name evidence="1" type="ORF">ZHD862_LOCUS6332</name>
</gene>
<name>A0A813Y2U3_9BILA</name>
<proteinExistence type="predicted"/>
<dbReference type="AlphaFoldDB" id="A0A813Y2U3"/>
<comment type="caution">
    <text evidence="1">The sequence shown here is derived from an EMBL/GenBank/DDBJ whole genome shotgun (WGS) entry which is preliminary data.</text>
</comment>
<evidence type="ECO:0000313" key="1">
    <source>
        <dbReference type="EMBL" id="CAF0879980.1"/>
    </source>
</evidence>
<reference evidence="1" key="1">
    <citation type="submission" date="2021-02" db="EMBL/GenBank/DDBJ databases">
        <authorList>
            <person name="Nowell W R."/>
        </authorList>
    </citation>
    <scope>NUCLEOTIDE SEQUENCE</scope>
</reference>
<organism evidence="1 2">
    <name type="scientific">Rotaria sordida</name>
    <dbReference type="NCBI Taxonomy" id="392033"/>
    <lineage>
        <taxon>Eukaryota</taxon>
        <taxon>Metazoa</taxon>
        <taxon>Spiralia</taxon>
        <taxon>Gnathifera</taxon>
        <taxon>Rotifera</taxon>
        <taxon>Eurotatoria</taxon>
        <taxon>Bdelloidea</taxon>
        <taxon>Philodinida</taxon>
        <taxon>Philodinidae</taxon>
        <taxon>Rotaria</taxon>
    </lineage>
</organism>